<protein>
    <submittedName>
        <fullName evidence="1">Uncharacterized protein</fullName>
    </submittedName>
</protein>
<name>A0ABU8LI64_9MICO</name>
<organism evidence="1 2">
    <name type="scientific">Microbacterium istanbulense</name>
    <dbReference type="NCBI Taxonomy" id="3122049"/>
    <lineage>
        <taxon>Bacteria</taxon>
        <taxon>Bacillati</taxon>
        <taxon>Actinomycetota</taxon>
        <taxon>Actinomycetes</taxon>
        <taxon>Micrococcales</taxon>
        <taxon>Microbacteriaceae</taxon>
        <taxon>Microbacterium</taxon>
    </lineage>
</organism>
<sequence>MYDEYDEELDSDDWTRDEALMFAPKMANDEYVDGLGRQIFSLLDGAFPGQVQVANVMFERGNYTIQEGFADEAAEHQFAAKAFPVLKQEIVRQVRGLGALPGDWTVRFEVDGSTSRQRGADTDPYAAVSVLVVEGPRDPDFD</sequence>
<evidence type="ECO:0000313" key="2">
    <source>
        <dbReference type="Proteomes" id="UP001366085"/>
    </source>
</evidence>
<reference evidence="1 2" key="1">
    <citation type="submission" date="2024-02" db="EMBL/GenBank/DDBJ databases">
        <authorList>
            <person name="Saticioglu I.B."/>
        </authorList>
    </citation>
    <scope>NUCLEOTIDE SEQUENCE [LARGE SCALE GENOMIC DNA]</scope>
    <source>
        <strain evidence="1 2">Mu-43</strain>
    </source>
</reference>
<dbReference type="Proteomes" id="UP001366085">
    <property type="component" value="Unassembled WGS sequence"/>
</dbReference>
<dbReference type="EMBL" id="JBBDGN010000002">
    <property type="protein sequence ID" value="MEJ1090690.1"/>
    <property type="molecule type" value="Genomic_DNA"/>
</dbReference>
<evidence type="ECO:0000313" key="1">
    <source>
        <dbReference type="EMBL" id="MEJ1090690.1"/>
    </source>
</evidence>
<proteinExistence type="predicted"/>
<comment type="caution">
    <text evidence="1">The sequence shown here is derived from an EMBL/GenBank/DDBJ whole genome shotgun (WGS) entry which is preliminary data.</text>
</comment>
<accession>A0ABU8LI64</accession>
<keyword evidence="2" id="KW-1185">Reference proteome</keyword>
<gene>
    <name evidence="1" type="ORF">WDU93_03205</name>
</gene>
<dbReference type="RefSeq" id="WP_337317381.1">
    <property type="nucleotide sequence ID" value="NZ_JBBDGN010000002.1"/>
</dbReference>